<sequence>MSAETSAAAPGQFTRRRLQFRAWRGTRPFWAGLFTMLGGFLILYFPYAHLQLGHLTMTMGTPGGSSSLIIGALLMVLGITLWFQLHIRVFAGVAAILLALVSIPLSNIGGFIVGFLFSLIGGAMAVAWAPGAPPQPQPPAGVAPGEGGAPQTAELPAQYPDALEKNDLSGTSPANGANGRHSAG</sequence>
<dbReference type="RefSeq" id="WP_055704814.1">
    <property type="nucleotide sequence ID" value="NZ_JBPJFI010000001.1"/>
</dbReference>
<evidence type="ECO:0000256" key="1">
    <source>
        <dbReference type="SAM" id="MobiDB-lite"/>
    </source>
</evidence>
<organism evidence="3 4">
    <name type="scientific">Streptomyces puniciscabiei</name>
    <dbReference type="NCBI Taxonomy" id="164348"/>
    <lineage>
        <taxon>Bacteria</taxon>
        <taxon>Bacillati</taxon>
        <taxon>Actinomycetota</taxon>
        <taxon>Actinomycetes</taxon>
        <taxon>Kitasatosporales</taxon>
        <taxon>Streptomycetaceae</taxon>
        <taxon>Streptomyces</taxon>
    </lineage>
</organism>
<evidence type="ECO:0000256" key="2">
    <source>
        <dbReference type="SAM" id="Phobius"/>
    </source>
</evidence>
<evidence type="ECO:0008006" key="5">
    <source>
        <dbReference type="Google" id="ProtNLM"/>
    </source>
</evidence>
<feature type="transmembrane region" description="Helical" evidence="2">
    <location>
        <begin position="29"/>
        <end position="48"/>
    </location>
</feature>
<name>A0A542UBL3_9ACTN</name>
<evidence type="ECO:0000313" key="3">
    <source>
        <dbReference type="EMBL" id="TQK96470.1"/>
    </source>
</evidence>
<proteinExistence type="predicted"/>
<dbReference type="EMBL" id="VFNX01000001">
    <property type="protein sequence ID" value="TQK96470.1"/>
    <property type="molecule type" value="Genomic_DNA"/>
</dbReference>
<dbReference type="InterPro" id="IPR046096">
    <property type="entry name" value="DUF6114"/>
</dbReference>
<reference evidence="3 4" key="1">
    <citation type="submission" date="2019-06" db="EMBL/GenBank/DDBJ databases">
        <title>Sequencing the genomes of 1000 actinobacteria strains.</title>
        <authorList>
            <person name="Klenk H.-P."/>
        </authorList>
    </citation>
    <scope>NUCLEOTIDE SEQUENCE [LARGE SCALE GENOMIC DNA]</scope>
    <source>
        <strain evidence="3 4">DSM 41929</strain>
    </source>
</reference>
<keyword evidence="2" id="KW-0472">Membrane</keyword>
<feature type="region of interest" description="Disordered" evidence="1">
    <location>
        <begin position="133"/>
        <end position="184"/>
    </location>
</feature>
<dbReference type="OrthoDB" id="2374834at2"/>
<feature type="transmembrane region" description="Helical" evidence="2">
    <location>
        <begin position="68"/>
        <end position="101"/>
    </location>
</feature>
<dbReference type="AlphaFoldDB" id="A0A542UBL3"/>
<keyword evidence="2" id="KW-0812">Transmembrane</keyword>
<keyword evidence="2" id="KW-1133">Transmembrane helix</keyword>
<dbReference type="STRING" id="164348.BFF78_14045"/>
<keyword evidence="4" id="KW-1185">Reference proteome</keyword>
<gene>
    <name evidence="3" type="ORF">FB563_1413</name>
</gene>
<evidence type="ECO:0000313" key="4">
    <source>
        <dbReference type="Proteomes" id="UP000318103"/>
    </source>
</evidence>
<accession>A0A542UBL3</accession>
<dbReference type="Pfam" id="PF19609">
    <property type="entry name" value="DUF6114"/>
    <property type="match status" value="1"/>
</dbReference>
<dbReference type="Proteomes" id="UP000318103">
    <property type="component" value="Unassembled WGS sequence"/>
</dbReference>
<protein>
    <recommendedName>
        <fullName evidence="5">Integral membrane protein</fullName>
    </recommendedName>
</protein>
<comment type="caution">
    <text evidence="3">The sequence shown here is derived from an EMBL/GenBank/DDBJ whole genome shotgun (WGS) entry which is preliminary data.</text>
</comment>